<proteinExistence type="predicted"/>
<dbReference type="Pfam" id="PF13400">
    <property type="entry name" value="Tad"/>
    <property type="match status" value="1"/>
</dbReference>
<evidence type="ECO:0000259" key="2">
    <source>
        <dbReference type="Pfam" id="PF13400"/>
    </source>
</evidence>
<dbReference type="Proteomes" id="UP001206067">
    <property type="component" value="Unassembled WGS sequence"/>
</dbReference>
<protein>
    <submittedName>
        <fullName evidence="3">Tad domain-containing protein</fullName>
    </submittedName>
</protein>
<feature type="transmembrane region" description="Helical" evidence="1">
    <location>
        <begin position="12"/>
        <end position="33"/>
    </location>
</feature>
<dbReference type="RefSeq" id="WP_257595563.1">
    <property type="nucleotide sequence ID" value="NZ_JANKHH010000004.1"/>
</dbReference>
<dbReference type="InterPro" id="IPR028087">
    <property type="entry name" value="Tad_N"/>
</dbReference>
<dbReference type="EMBL" id="JANKHH010000004">
    <property type="protein sequence ID" value="MCR2833783.1"/>
    <property type="molecule type" value="Genomic_DNA"/>
</dbReference>
<feature type="domain" description="Putative Flp pilus-assembly TadG-like N-terminal" evidence="2">
    <location>
        <begin position="12"/>
        <end position="56"/>
    </location>
</feature>
<dbReference type="InterPro" id="IPR036465">
    <property type="entry name" value="vWFA_dom_sf"/>
</dbReference>
<evidence type="ECO:0000256" key="1">
    <source>
        <dbReference type="SAM" id="Phobius"/>
    </source>
</evidence>
<name>A0ABT1XQ62_9SPHN</name>
<keyword evidence="1" id="KW-0812">Transmembrane</keyword>
<sequence length="643" mass="69913">MRILRLFKDRAGNVFPLAAVGLIVLAGMVGGGVDISRAYMAQNRLQSACDAGVLAGRKAVGSDGYDEDAEEQADTFFDTNFDASEQGVTGLVFETDSEDEGNTVEGTASATMETAVMKLFGFESMPIAVECSASMSIGNSDVMMVLDTTGSMDWAVSSSDSTKRIVALRSAMKSFFDTLDTAASGGNGRIRYGFVPYSSAVNVGQLLYDEDPAYLADSWTYQSREPQYRTVTHQTLSGYEPPYYTNDTGYSSISNGSWNYYGSSNYRNKSTCENNMPSATNWANQGSSSTDTTTYIDSQQRRITRTTVTQGQRRTDYDCSKSGSRWYVIYRNQDRDYYQHSYAIEDPIFTTTTSTVFDHWLYKAVAYDTSSFKTFAAVSTPTGTDGANASSTWAGCIEERTTVSDDTFSFSKISGMSPAAAFDLDIDSAPDSAATKWGPMWSQISYYRTTSNTNYLTSASTSFYGRKASAACPVGAQLFAEMTEEEFDAYADSLTPTGGTYLDIGMIWGARLASPDGIFADNVNDAPANGGSVARHIIFMTDGEMDTGYTSHTSYGIEYHDRRITDDGYSEQDERHSSRFLAVCEAAKAKGIRIWVIAFGAALTSDLETCASPDSSFTAANSASLNEAFQSIGKVVGELRVTQ</sequence>
<evidence type="ECO:0000313" key="3">
    <source>
        <dbReference type="EMBL" id="MCR2833783.1"/>
    </source>
</evidence>
<dbReference type="SUPFAM" id="SSF53300">
    <property type="entry name" value="vWA-like"/>
    <property type="match status" value="1"/>
</dbReference>
<keyword evidence="1" id="KW-0472">Membrane</keyword>
<organism evidence="3 4">
    <name type="scientific">Parerythrobacter lacustris</name>
    <dbReference type="NCBI Taxonomy" id="2969984"/>
    <lineage>
        <taxon>Bacteria</taxon>
        <taxon>Pseudomonadati</taxon>
        <taxon>Pseudomonadota</taxon>
        <taxon>Alphaproteobacteria</taxon>
        <taxon>Sphingomonadales</taxon>
        <taxon>Erythrobacteraceae</taxon>
        <taxon>Parerythrobacter</taxon>
    </lineage>
</organism>
<reference evidence="3 4" key="1">
    <citation type="submission" date="2022-08" db="EMBL/GenBank/DDBJ databases">
        <title>Polyphasic taxonomy analysis of Qipengyuania sp.RS5-5.</title>
        <authorList>
            <person name="Xamxidin M."/>
            <person name="Wu M."/>
        </authorList>
    </citation>
    <scope>NUCLEOTIDE SEQUENCE [LARGE SCALE GENOMIC DNA]</scope>
    <source>
        <strain evidence="3 4">RS5-5</strain>
    </source>
</reference>
<gene>
    <name evidence="3" type="ORF">NSO95_07475</name>
</gene>
<keyword evidence="1" id="KW-1133">Transmembrane helix</keyword>
<evidence type="ECO:0000313" key="4">
    <source>
        <dbReference type="Proteomes" id="UP001206067"/>
    </source>
</evidence>
<comment type="caution">
    <text evidence="3">The sequence shown here is derived from an EMBL/GenBank/DDBJ whole genome shotgun (WGS) entry which is preliminary data.</text>
</comment>
<dbReference type="Gene3D" id="3.40.50.410">
    <property type="entry name" value="von Willebrand factor, type A domain"/>
    <property type="match status" value="2"/>
</dbReference>
<keyword evidence="4" id="KW-1185">Reference proteome</keyword>
<accession>A0ABT1XQ62</accession>